<keyword evidence="6" id="KW-0472">Membrane</keyword>
<organism evidence="7 8">
    <name type="scientific">Bacillus vallismortis</name>
    <dbReference type="NCBI Taxonomy" id="72361"/>
    <lineage>
        <taxon>Bacteria</taxon>
        <taxon>Bacillati</taxon>
        <taxon>Bacillota</taxon>
        <taxon>Bacilli</taxon>
        <taxon>Bacillales</taxon>
        <taxon>Bacillaceae</taxon>
        <taxon>Bacillus</taxon>
    </lineage>
</organism>
<comment type="similarity">
    <text evidence="2">Belongs to the CDP-glycerol glycerophosphotransferase family.</text>
</comment>
<dbReference type="GO" id="GO:0005886">
    <property type="term" value="C:plasma membrane"/>
    <property type="evidence" value="ECO:0007669"/>
    <property type="project" value="UniProtKB-SubCell"/>
</dbReference>
<dbReference type="Gene3D" id="3.40.50.11820">
    <property type="match status" value="1"/>
</dbReference>
<gene>
    <name evidence="7" type="ORF">MOC71_07645</name>
</gene>
<keyword evidence="4" id="KW-0808">Transferase</keyword>
<evidence type="ECO:0000313" key="7">
    <source>
        <dbReference type="EMBL" id="MCY8316612.1"/>
    </source>
</evidence>
<keyword evidence="5" id="KW-0777">Teichoic acid biosynthesis</keyword>
<dbReference type="Pfam" id="PF04464">
    <property type="entry name" value="Glyphos_transf"/>
    <property type="match status" value="1"/>
</dbReference>
<name>A0AAP3FUB7_BACVA</name>
<comment type="subcellular location">
    <subcellularLocation>
        <location evidence="1">Cell membrane</location>
        <topology evidence="1">Peripheral membrane protein</topology>
    </subcellularLocation>
</comment>
<dbReference type="InterPro" id="IPR007554">
    <property type="entry name" value="Glycerophosphate_synth"/>
</dbReference>
<evidence type="ECO:0000256" key="1">
    <source>
        <dbReference type="ARBA" id="ARBA00004202"/>
    </source>
</evidence>
<evidence type="ECO:0000256" key="3">
    <source>
        <dbReference type="ARBA" id="ARBA00022475"/>
    </source>
</evidence>
<keyword evidence="3" id="KW-1003">Cell membrane</keyword>
<dbReference type="InterPro" id="IPR051612">
    <property type="entry name" value="Teichoic_Acid_Biosynth"/>
</dbReference>
<proteinExistence type="inferred from homology"/>
<dbReference type="EMBL" id="JALAOH010000014">
    <property type="protein sequence ID" value="MCY8316612.1"/>
    <property type="molecule type" value="Genomic_DNA"/>
</dbReference>
<dbReference type="Gene3D" id="3.40.50.12580">
    <property type="match status" value="1"/>
</dbReference>
<dbReference type="GO" id="GO:0047355">
    <property type="term" value="F:CDP-glycerol glycerophosphotransferase activity"/>
    <property type="evidence" value="ECO:0007669"/>
    <property type="project" value="InterPro"/>
</dbReference>
<evidence type="ECO:0000256" key="2">
    <source>
        <dbReference type="ARBA" id="ARBA00010488"/>
    </source>
</evidence>
<protein>
    <submittedName>
        <fullName evidence="7">CDP-glycerol glycerophosphotransferase family protein</fullName>
    </submittedName>
</protein>
<dbReference type="AlphaFoldDB" id="A0AAP3FUB7"/>
<sequence length="392" mass="46842">MKKKKILIKIYSILFFLIGKLPKNQKKIMFESYLGKQYSCNPRAIFEYLNREDSHYQYEMIWSVNKKYEKVFKELGLKYSSRFSISWLWNMATAKYWVTNSRLPLWLPKPKSTMYIQTWHGTPLKKLANDMEEVHMPGTTTEKYKQNFTKESSKWDILISPNKYSTNIFRSAFKYRQSILETGYPRNDILSSGNTESHINEIKKQLNIEKEKKIILYAPTWRDDSYFMKGSYKFNLELDLKLLKEQLGDTAVILLRMHYLVTQNFNLKEYEGFVLNVTNYPDIRDLYLISDMLITDYSSVFFDFAILKKPIVFFVYDIENYRDKLRGFYFNIEKLAPGSIVKTNIELIKEIKKSLQNPLWKNNYENFHNEYCNLEDGNATKRVVENLFSRTK</sequence>
<dbReference type="Proteomes" id="UP001067121">
    <property type="component" value="Unassembled WGS sequence"/>
</dbReference>
<evidence type="ECO:0000256" key="6">
    <source>
        <dbReference type="ARBA" id="ARBA00023136"/>
    </source>
</evidence>
<dbReference type="RefSeq" id="WP_268543124.1">
    <property type="nucleotide sequence ID" value="NZ_JALAOH010000014.1"/>
</dbReference>
<reference evidence="7" key="1">
    <citation type="submission" date="2022-02" db="EMBL/GenBank/DDBJ databases">
        <title>Crop Bioprotection Bacillus Genome Sequencing.</title>
        <authorList>
            <person name="Dunlap C."/>
        </authorList>
    </citation>
    <scope>NUCLEOTIDE SEQUENCE</scope>
    <source>
        <strain evidence="7">98-1</strain>
    </source>
</reference>
<evidence type="ECO:0000256" key="5">
    <source>
        <dbReference type="ARBA" id="ARBA00022944"/>
    </source>
</evidence>
<dbReference type="GO" id="GO:0019350">
    <property type="term" value="P:teichoic acid biosynthetic process"/>
    <property type="evidence" value="ECO:0007669"/>
    <property type="project" value="UniProtKB-KW"/>
</dbReference>
<evidence type="ECO:0000256" key="4">
    <source>
        <dbReference type="ARBA" id="ARBA00022679"/>
    </source>
</evidence>
<dbReference type="InterPro" id="IPR043148">
    <property type="entry name" value="TagF_C"/>
</dbReference>
<dbReference type="PANTHER" id="PTHR37316:SF3">
    <property type="entry name" value="TEICHOIC ACID GLYCEROL-PHOSPHATE TRANSFERASE"/>
    <property type="match status" value="1"/>
</dbReference>
<dbReference type="SUPFAM" id="SSF53756">
    <property type="entry name" value="UDP-Glycosyltransferase/glycogen phosphorylase"/>
    <property type="match status" value="1"/>
</dbReference>
<evidence type="ECO:0000313" key="8">
    <source>
        <dbReference type="Proteomes" id="UP001067121"/>
    </source>
</evidence>
<accession>A0AAP3FUB7</accession>
<dbReference type="InterPro" id="IPR043149">
    <property type="entry name" value="TagF_N"/>
</dbReference>
<dbReference type="PANTHER" id="PTHR37316">
    <property type="entry name" value="TEICHOIC ACID GLYCEROL-PHOSPHATE PRIMASE"/>
    <property type="match status" value="1"/>
</dbReference>
<comment type="caution">
    <text evidence="7">The sequence shown here is derived from an EMBL/GenBank/DDBJ whole genome shotgun (WGS) entry which is preliminary data.</text>
</comment>